<sequence>MSTHRPRKRFGQHFLASPGVIHKIVEVIRPRRSDPMLEIGPGQGALTRALLPHLDVLQVVELDRDLIPGLVALRDASASRLEIHAGDALAFDYAGLARTLDQPLRVVGNLPYNISTPLIFHLLDAGAWIRDMHFMLQKEVVDRLAARPGGRDYGRLSVMVQVACEVHSLFEVPPGAFNPPPKVDSAVVRLVRRETPLVPAGLQNEFARLVSAAFASRRKTLSNNLKGLLDAAAIKQCGVDPGARAETLDVEAFVRLAQRFHPD</sequence>
<feature type="binding site" evidence="7 8">
    <location>
        <position position="61"/>
    </location>
    <ligand>
        <name>S-adenosyl-L-methionine</name>
        <dbReference type="ChEBI" id="CHEBI:59789"/>
    </ligand>
</feature>
<feature type="domain" description="Ribosomal RNA adenine methylase transferase N-terminal" evidence="9">
    <location>
        <begin position="20"/>
        <end position="194"/>
    </location>
</feature>
<keyword evidence="5 7" id="KW-0949">S-adenosyl-L-methionine</keyword>
<comment type="catalytic activity">
    <reaction evidence="7">
        <text>adenosine(1518)/adenosine(1519) in 16S rRNA + 4 S-adenosyl-L-methionine = N(6)-dimethyladenosine(1518)/N(6)-dimethyladenosine(1519) in 16S rRNA + 4 S-adenosyl-L-homocysteine + 4 H(+)</text>
        <dbReference type="Rhea" id="RHEA:19609"/>
        <dbReference type="Rhea" id="RHEA-COMP:10232"/>
        <dbReference type="Rhea" id="RHEA-COMP:10233"/>
        <dbReference type="ChEBI" id="CHEBI:15378"/>
        <dbReference type="ChEBI" id="CHEBI:57856"/>
        <dbReference type="ChEBI" id="CHEBI:59789"/>
        <dbReference type="ChEBI" id="CHEBI:74411"/>
        <dbReference type="ChEBI" id="CHEBI:74493"/>
        <dbReference type="EC" id="2.1.1.182"/>
    </reaction>
</comment>
<feature type="binding site" evidence="7 8">
    <location>
        <position position="13"/>
    </location>
    <ligand>
        <name>S-adenosyl-L-methionine</name>
        <dbReference type="ChEBI" id="CHEBI:59789"/>
    </ligand>
</feature>
<dbReference type="RefSeq" id="WP_341370486.1">
    <property type="nucleotide sequence ID" value="NZ_JBBPCO010000005.1"/>
</dbReference>
<dbReference type="Gene3D" id="1.10.8.100">
    <property type="entry name" value="Ribosomal RNA adenine dimethylase-like, domain 2"/>
    <property type="match status" value="1"/>
</dbReference>
<dbReference type="SUPFAM" id="SSF53335">
    <property type="entry name" value="S-adenosyl-L-methionine-dependent methyltransferases"/>
    <property type="match status" value="1"/>
</dbReference>
<evidence type="ECO:0000256" key="1">
    <source>
        <dbReference type="ARBA" id="ARBA00022490"/>
    </source>
</evidence>
<dbReference type="InterPro" id="IPR001737">
    <property type="entry name" value="KsgA/Erm"/>
</dbReference>
<reference evidence="10 11" key="1">
    <citation type="submission" date="2024-04" db="EMBL/GenBank/DDBJ databases">
        <authorList>
            <person name="Abashina T."/>
            <person name="Shaikin A."/>
        </authorList>
    </citation>
    <scope>NUCLEOTIDE SEQUENCE [LARGE SCALE GENOMIC DNA]</scope>
    <source>
        <strain evidence="10 11">AAFK</strain>
    </source>
</reference>
<dbReference type="PANTHER" id="PTHR11727">
    <property type="entry name" value="DIMETHYLADENOSINE TRANSFERASE"/>
    <property type="match status" value="1"/>
</dbReference>
<dbReference type="PANTHER" id="PTHR11727:SF7">
    <property type="entry name" value="DIMETHYLADENOSINE TRANSFERASE-RELATED"/>
    <property type="match status" value="1"/>
</dbReference>
<evidence type="ECO:0000256" key="5">
    <source>
        <dbReference type="ARBA" id="ARBA00022691"/>
    </source>
</evidence>
<dbReference type="InterPro" id="IPR020598">
    <property type="entry name" value="rRNA_Ade_methylase_Trfase_N"/>
</dbReference>
<dbReference type="PROSITE" id="PS01131">
    <property type="entry name" value="RRNA_A_DIMETH"/>
    <property type="match status" value="1"/>
</dbReference>
<keyword evidence="1 7" id="KW-0963">Cytoplasm</keyword>
<organism evidence="10 11">
    <name type="scientific">Thermithiobacillus plumbiphilus</name>
    <dbReference type="NCBI Taxonomy" id="1729899"/>
    <lineage>
        <taxon>Bacteria</taxon>
        <taxon>Pseudomonadati</taxon>
        <taxon>Pseudomonadota</taxon>
        <taxon>Acidithiobacillia</taxon>
        <taxon>Acidithiobacillales</taxon>
        <taxon>Thermithiobacillaceae</taxon>
        <taxon>Thermithiobacillus</taxon>
    </lineage>
</organism>
<comment type="similarity">
    <text evidence="7">Belongs to the class I-like SAM-binding methyltransferase superfamily. rRNA adenine N(6)-methyltransferase family. RsmA subfamily.</text>
</comment>
<keyword evidence="3 7" id="KW-0489">Methyltransferase</keyword>
<evidence type="ECO:0000259" key="9">
    <source>
        <dbReference type="SMART" id="SM00650"/>
    </source>
</evidence>
<evidence type="ECO:0000256" key="3">
    <source>
        <dbReference type="ARBA" id="ARBA00022603"/>
    </source>
</evidence>
<evidence type="ECO:0000313" key="10">
    <source>
        <dbReference type="EMBL" id="MEK8089427.1"/>
    </source>
</evidence>
<dbReference type="Pfam" id="PF00398">
    <property type="entry name" value="RrnaAD"/>
    <property type="match status" value="1"/>
</dbReference>
<dbReference type="Gene3D" id="3.40.50.150">
    <property type="entry name" value="Vaccinia Virus protein VP39"/>
    <property type="match status" value="1"/>
</dbReference>
<dbReference type="InterPro" id="IPR023165">
    <property type="entry name" value="rRNA_Ade_diMease-like_C"/>
</dbReference>
<dbReference type="Proteomes" id="UP001446205">
    <property type="component" value="Unassembled WGS sequence"/>
</dbReference>
<accession>A0ABU9D999</accession>
<feature type="binding site" evidence="7 8">
    <location>
        <position position="109"/>
    </location>
    <ligand>
        <name>S-adenosyl-L-methionine</name>
        <dbReference type="ChEBI" id="CHEBI:59789"/>
    </ligand>
</feature>
<name>A0ABU9D999_9PROT</name>
<keyword evidence="11" id="KW-1185">Reference proteome</keyword>
<feature type="binding site" evidence="7 8">
    <location>
        <position position="15"/>
    </location>
    <ligand>
        <name>S-adenosyl-L-methionine</name>
        <dbReference type="ChEBI" id="CHEBI:59789"/>
    </ligand>
</feature>
<evidence type="ECO:0000256" key="7">
    <source>
        <dbReference type="HAMAP-Rule" id="MF_00607"/>
    </source>
</evidence>
<evidence type="ECO:0000256" key="2">
    <source>
        <dbReference type="ARBA" id="ARBA00022552"/>
    </source>
</evidence>
<evidence type="ECO:0000256" key="4">
    <source>
        <dbReference type="ARBA" id="ARBA00022679"/>
    </source>
</evidence>
<evidence type="ECO:0000313" key="11">
    <source>
        <dbReference type="Proteomes" id="UP001446205"/>
    </source>
</evidence>
<protein>
    <recommendedName>
        <fullName evidence="7">Ribosomal RNA small subunit methyltransferase A</fullName>
        <ecNumber evidence="7">2.1.1.182</ecNumber>
    </recommendedName>
    <alternativeName>
        <fullName evidence="7">16S rRNA (adenine(1518)-N(6)/adenine(1519)-N(6))-dimethyltransferase</fullName>
    </alternativeName>
    <alternativeName>
        <fullName evidence="7">16S rRNA dimethyladenosine transferase</fullName>
    </alternativeName>
    <alternativeName>
        <fullName evidence="7">16S rRNA dimethylase</fullName>
    </alternativeName>
    <alternativeName>
        <fullName evidence="7">S-adenosylmethionine-6-N', N'-adenosyl(rRNA) dimethyltransferase</fullName>
    </alternativeName>
</protein>
<dbReference type="SMART" id="SM00650">
    <property type="entry name" value="rADc"/>
    <property type="match status" value="1"/>
</dbReference>
<dbReference type="GO" id="GO:0052908">
    <property type="term" value="F:16S rRNA (adenine(1518)-N(6)/adenine(1519)-N(6))-dimethyltransferase activity"/>
    <property type="evidence" value="ECO:0007669"/>
    <property type="project" value="UniProtKB-EC"/>
</dbReference>
<dbReference type="EMBL" id="JBBPCO010000005">
    <property type="protein sequence ID" value="MEK8089427.1"/>
    <property type="molecule type" value="Genomic_DNA"/>
</dbReference>
<feature type="binding site" evidence="7 8">
    <location>
        <position position="87"/>
    </location>
    <ligand>
        <name>S-adenosyl-L-methionine</name>
        <dbReference type="ChEBI" id="CHEBI:59789"/>
    </ligand>
</feature>
<dbReference type="EC" id="2.1.1.182" evidence="7"/>
<feature type="binding site" evidence="7 8">
    <location>
        <position position="40"/>
    </location>
    <ligand>
        <name>S-adenosyl-L-methionine</name>
        <dbReference type="ChEBI" id="CHEBI:59789"/>
    </ligand>
</feature>
<dbReference type="InterPro" id="IPR020596">
    <property type="entry name" value="rRNA_Ade_Mease_Trfase_CS"/>
</dbReference>
<comment type="caution">
    <text evidence="10">The sequence shown here is derived from an EMBL/GenBank/DDBJ whole genome shotgun (WGS) entry which is preliminary data.</text>
</comment>
<evidence type="ECO:0000256" key="6">
    <source>
        <dbReference type="ARBA" id="ARBA00022884"/>
    </source>
</evidence>
<dbReference type="NCBIfam" id="TIGR00755">
    <property type="entry name" value="ksgA"/>
    <property type="match status" value="1"/>
</dbReference>
<evidence type="ECO:0000256" key="8">
    <source>
        <dbReference type="PROSITE-ProRule" id="PRU01026"/>
    </source>
</evidence>
<dbReference type="InterPro" id="IPR029063">
    <property type="entry name" value="SAM-dependent_MTases_sf"/>
</dbReference>
<dbReference type="HAMAP" id="MF_00607">
    <property type="entry name" value="16SrRNA_methyltr_A"/>
    <property type="match status" value="1"/>
</dbReference>
<keyword evidence="6 7" id="KW-0694">RNA-binding</keyword>
<comment type="subcellular location">
    <subcellularLocation>
        <location evidence="7">Cytoplasm</location>
    </subcellularLocation>
</comment>
<dbReference type="PROSITE" id="PS51689">
    <property type="entry name" value="SAM_RNA_A_N6_MT"/>
    <property type="match status" value="1"/>
</dbReference>
<proteinExistence type="inferred from homology"/>
<comment type="function">
    <text evidence="7">Specifically dimethylates two adjacent adenosines (A1518 and A1519) in the loop of a conserved hairpin near the 3'-end of 16S rRNA in the 30S particle. May play a critical role in biogenesis of 30S subunits.</text>
</comment>
<gene>
    <name evidence="7 10" type="primary">rsmA</name>
    <name evidence="7" type="synonym">ksgA</name>
    <name evidence="10" type="ORF">WOB96_06565</name>
</gene>
<keyword evidence="2 7" id="KW-0698">rRNA processing</keyword>
<keyword evidence="4 7" id="KW-0808">Transferase</keyword>
<dbReference type="InterPro" id="IPR011530">
    <property type="entry name" value="rRNA_adenine_dimethylase"/>
</dbReference>